<dbReference type="EMBL" id="CP038439">
    <property type="protein sequence ID" value="QBX35547.1"/>
    <property type="molecule type" value="Genomic_DNA"/>
</dbReference>
<accession>A0A4P7HQ64</accession>
<evidence type="ECO:0000256" key="4">
    <source>
        <dbReference type="HAMAP-Rule" id="MF_00636"/>
    </source>
</evidence>
<evidence type="ECO:0000256" key="2">
    <source>
        <dbReference type="ARBA" id="ARBA00022840"/>
    </source>
</evidence>
<evidence type="ECO:0000313" key="8">
    <source>
        <dbReference type="EMBL" id="QBX35547.1"/>
    </source>
</evidence>
<dbReference type="PANTHER" id="PTHR30448">
    <property type="entry name" value="RNASE ADAPTER PROTEIN RAPZ"/>
    <property type="match status" value="1"/>
</dbReference>
<reference evidence="8" key="2">
    <citation type="journal article" date="2020" name="Int. J. Syst. Evol. Microbiol.">
        <title>Paracoccus liaowanqingii sp. nov., isolated from Tibetan antelope (Pantholops hodgsonii).</title>
        <authorList>
            <person name="Li J."/>
            <person name="Lu S."/>
            <person name="Jin D."/>
            <person name="Yang J."/>
            <person name="Lai X.H."/>
            <person name="Huang Y."/>
            <person name="Tian Z."/>
            <person name="Dong K."/>
            <person name="Zhang S."/>
            <person name="Lei W."/>
            <person name="Pu J."/>
            <person name="Zhang G."/>
            <person name="Wu X."/>
            <person name="Huang Y."/>
            <person name="Ren Z."/>
            <person name="Wang S."/>
            <person name="Xu J."/>
        </authorList>
    </citation>
    <scope>NUCLEOTIDE SEQUENCE</scope>
    <source>
        <strain evidence="8">2251</strain>
    </source>
</reference>
<dbReference type="PIRSF" id="PIRSF005052">
    <property type="entry name" value="P-loopkin"/>
    <property type="match status" value="1"/>
</dbReference>
<keyword evidence="1 4" id="KW-0547">Nucleotide-binding</keyword>
<dbReference type="InterPro" id="IPR053931">
    <property type="entry name" value="RapZ_C"/>
</dbReference>
<evidence type="ECO:0000259" key="6">
    <source>
        <dbReference type="Pfam" id="PF03668"/>
    </source>
</evidence>
<dbReference type="SUPFAM" id="SSF52540">
    <property type="entry name" value="P-loop containing nucleoside triphosphate hydrolases"/>
    <property type="match status" value="1"/>
</dbReference>
<dbReference type="Proteomes" id="UP000297972">
    <property type="component" value="Unassembled WGS sequence"/>
</dbReference>
<evidence type="ECO:0000256" key="5">
    <source>
        <dbReference type="SAM" id="MobiDB-lite"/>
    </source>
</evidence>
<dbReference type="OrthoDB" id="9784461at2"/>
<dbReference type="NCBIfam" id="NF003828">
    <property type="entry name" value="PRK05416.1"/>
    <property type="match status" value="1"/>
</dbReference>
<dbReference type="KEGG" id="plia:E4191_13210"/>
<evidence type="ECO:0000259" key="7">
    <source>
        <dbReference type="Pfam" id="PF22740"/>
    </source>
</evidence>
<feature type="domain" description="RapZ C-terminal" evidence="7">
    <location>
        <begin position="175"/>
        <end position="294"/>
    </location>
</feature>
<dbReference type="InterPro" id="IPR027417">
    <property type="entry name" value="P-loop_NTPase"/>
</dbReference>
<dbReference type="Proteomes" id="UP000296374">
    <property type="component" value="Chromosome"/>
</dbReference>
<keyword evidence="2 4" id="KW-0067">ATP-binding</keyword>
<feature type="binding site" evidence="4">
    <location>
        <begin position="69"/>
        <end position="72"/>
    </location>
    <ligand>
        <name>GTP</name>
        <dbReference type="ChEBI" id="CHEBI:37565"/>
    </ligand>
</feature>
<dbReference type="Pfam" id="PF03668">
    <property type="entry name" value="RapZ-like_N"/>
    <property type="match status" value="1"/>
</dbReference>
<accession>A0A4Z1C416</accession>
<keyword evidence="11" id="KW-1185">Reference proteome</keyword>
<feature type="binding site" evidence="4">
    <location>
        <begin position="22"/>
        <end position="29"/>
    </location>
    <ligand>
        <name>ATP</name>
        <dbReference type="ChEBI" id="CHEBI:30616"/>
    </ligand>
</feature>
<dbReference type="GO" id="GO:0005524">
    <property type="term" value="F:ATP binding"/>
    <property type="evidence" value="ECO:0007669"/>
    <property type="project" value="UniProtKB-UniRule"/>
</dbReference>
<evidence type="ECO:0000313" key="9">
    <source>
        <dbReference type="EMBL" id="TGN61716.1"/>
    </source>
</evidence>
<dbReference type="PANTHER" id="PTHR30448:SF0">
    <property type="entry name" value="RNASE ADAPTER PROTEIN RAPZ"/>
    <property type="match status" value="1"/>
</dbReference>
<organism evidence="8 10">
    <name type="scientific">Paracoccus liaowanqingii</name>
    <dbReference type="NCBI Taxonomy" id="2560053"/>
    <lineage>
        <taxon>Bacteria</taxon>
        <taxon>Pseudomonadati</taxon>
        <taxon>Pseudomonadota</taxon>
        <taxon>Alphaproteobacteria</taxon>
        <taxon>Rhodobacterales</taxon>
        <taxon>Paracoccaceae</taxon>
        <taxon>Paracoccus</taxon>
    </lineage>
</organism>
<proteinExistence type="inferred from homology"/>
<sequence>MVQDAFEEQAALRVQRLVLVTGPSGAGRSTAINVLEDLGFEAIDNLPLSLIPRLLDGPARPVPLALGLDVRNRDFSAFNVIELIDRLTRRPDYAPEVLYLDCDADVLVRRYNETRRRHPLAPDEAPLAGVLAEIDLLAPILARADVLVDTTELSPHDLKAELTRWFDLRPDRRLSVSLHSFSFKRGVPRGLDLMFDCRFLANPHWEPGLRPLDGRDGRVQGHVAADPRFAEFFDRTRGLIQFLLPAHMDEGKSHLAVGFGCTGGQHRSVTLVEKMALALAEAGWPVSIRHRELERRIMVPPSGTDTLPTSGAKPLQGHAS</sequence>
<name>A0A4P7HQ64_9RHOB</name>
<evidence type="ECO:0000313" key="11">
    <source>
        <dbReference type="Proteomes" id="UP000297972"/>
    </source>
</evidence>
<dbReference type="InterPro" id="IPR005337">
    <property type="entry name" value="RapZ-like"/>
</dbReference>
<dbReference type="AlphaFoldDB" id="A0A4P7HQ64"/>
<evidence type="ECO:0000313" key="10">
    <source>
        <dbReference type="Proteomes" id="UP000296374"/>
    </source>
</evidence>
<keyword evidence="3 4" id="KW-0342">GTP-binding</keyword>
<dbReference type="GO" id="GO:0005525">
    <property type="term" value="F:GTP binding"/>
    <property type="evidence" value="ECO:0007669"/>
    <property type="project" value="UniProtKB-UniRule"/>
</dbReference>
<dbReference type="HAMAP" id="MF_00636">
    <property type="entry name" value="RapZ_like"/>
    <property type="match status" value="1"/>
</dbReference>
<dbReference type="InterPro" id="IPR053930">
    <property type="entry name" value="RapZ-like_N"/>
</dbReference>
<feature type="region of interest" description="Disordered" evidence="5">
    <location>
        <begin position="299"/>
        <end position="320"/>
    </location>
</feature>
<dbReference type="Pfam" id="PF22740">
    <property type="entry name" value="PapZ_C"/>
    <property type="match status" value="1"/>
</dbReference>
<evidence type="ECO:0000256" key="1">
    <source>
        <dbReference type="ARBA" id="ARBA00022741"/>
    </source>
</evidence>
<protein>
    <submittedName>
        <fullName evidence="8">RNase adapter RapZ</fullName>
    </submittedName>
</protein>
<dbReference type="EMBL" id="SRPG01000073">
    <property type="protein sequence ID" value="TGN61716.1"/>
    <property type="molecule type" value="Genomic_DNA"/>
</dbReference>
<feature type="domain" description="RapZ-like N-terminal" evidence="6">
    <location>
        <begin position="17"/>
        <end position="166"/>
    </location>
</feature>
<reference evidence="10 11" key="1">
    <citation type="submission" date="2019-03" db="EMBL/GenBank/DDBJ databases">
        <authorList>
            <person name="Li J."/>
        </authorList>
    </citation>
    <scope>NUCLEOTIDE SEQUENCE [LARGE SCALE GENOMIC DNA]</scope>
    <source>
        <strain evidence="10">2251</strain>
        <strain evidence="9 11">3058</strain>
    </source>
</reference>
<gene>
    <name evidence="8" type="primary">rapZ</name>
    <name evidence="8" type="ORF">E4191_13210</name>
    <name evidence="9" type="ORF">E4L95_09385</name>
</gene>
<dbReference type="RefSeq" id="WP_135313816.1">
    <property type="nucleotide sequence ID" value="NZ_CP038439.1"/>
</dbReference>
<evidence type="ECO:0000256" key="3">
    <source>
        <dbReference type="ARBA" id="ARBA00023134"/>
    </source>
</evidence>